<dbReference type="EMBL" id="MU001496">
    <property type="protein sequence ID" value="KAF2447478.1"/>
    <property type="molecule type" value="Genomic_DNA"/>
</dbReference>
<accession>A0A9P4PQE9</accession>
<dbReference type="AlphaFoldDB" id="A0A9P4PQE9"/>
<name>A0A9P4PQE9_9PLEO</name>
<dbReference type="Proteomes" id="UP000799764">
    <property type="component" value="Unassembled WGS sequence"/>
</dbReference>
<sequence>MPNGGGQASPAGRHLEPVRHRAAMREGEVTMACPRCSCGKRETVVVCSGGAVAPSTVQKRARHRLWLGHAVAPTLPENETNRPSALPNTLLVDVDVGVDAARFPASFAAIQFKNCPPRPRGGTPTQHHRLASWLLALGPADFLCLMLQAWPQLHAAATSLVPRSAVSPLQARRKSIRDAGDRSLGIALPARLDWNICSLSIHLSEGLLLNTACNLGADQSGTLDTCFLDMAPFALGRKGCPFDHDSVGCLVQPPLLACPTSVSARVIGAEYSPLPPGDGREYSVKYHIDLRRTVSCHCNPNNSHRFPHATAKEQSCCRGPGSSKNPGASQAYTCCILPMAACDCVLSIGEPKRSTTVYSLAMPKPLVYASLCQPVDVHFRTRFTFLQTNALAPKHDHHWHRSEAPFYQV</sequence>
<reference evidence="1" key="1">
    <citation type="journal article" date="2020" name="Stud. Mycol.">
        <title>101 Dothideomycetes genomes: a test case for predicting lifestyles and emergence of pathogens.</title>
        <authorList>
            <person name="Haridas S."/>
            <person name="Albert R."/>
            <person name="Binder M."/>
            <person name="Bloem J."/>
            <person name="Labutti K."/>
            <person name="Salamov A."/>
            <person name="Andreopoulos B."/>
            <person name="Baker S."/>
            <person name="Barry K."/>
            <person name="Bills G."/>
            <person name="Bluhm B."/>
            <person name="Cannon C."/>
            <person name="Castanera R."/>
            <person name="Culley D."/>
            <person name="Daum C."/>
            <person name="Ezra D."/>
            <person name="Gonzalez J."/>
            <person name="Henrissat B."/>
            <person name="Kuo A."/>
            <person name="Liang C."/>
            <person name="Lipzen A."/>
            <person name="Lutzoni F."/>
            <person name="Magnuson J."/>
            <person name="Mondo S."/>
            <person name="Nolan M."/>
            <person name="Ohm R."/>
            <person name="Pangilinan J."/>
            <person name="Park H.-J."/>
            <person name="Ramirez L."/>
            <person name="Alfaro M."/>
            <person name="Sun H."/>
            <person name="Tritt A."/>
            <person name="Yoshinaga Y."/>
            <person name="Zwiers L.-H."/>
            <person name="Turgeon B."/>
            <person name="Goodwin S."/>
            <person name="Spatafora J."/>
            <person name="Crous P."/>
            <person name="Grigoriev I."/>
        </authorList>
    </citation>
    <scope>NUCLEOTIDE SEQUENCE</scope>
    <source>
        <strain evidence="1">CBS 690.94</strain>
    </source>
</reference>
<evidence type="ECO:0000313" key="1">
    <source>
        <dbReference type="EMBL" id="KAF2447478.1"/>
    </source>
</evidence>
<protein>
    <submittedName>
        <fullName evidence="1">Uncharacterized protein</fullName>
    </submittedName>
</protein>
<proteinExistence type="predicted"/>
<comment type="caution">
    <text evidence="1">The sequence shown here is derived from an EMBL/GenBank/DDBJ whole genome shotgun (WGS) entry which is preliminary data.</text>
</comment>
<organism evidence="1 2">
    <name type="scientific">Karstenula rhodostoma CBS 690.94</name>
    <dbReference type="NCBI Taxonomy" id="1392251"/>
    <lineage>
        <taxon>Eukaryota</taxon>
        <taxon>Fungi</taxon>
        <taxon>Dikarya</taxon>
        <taxon>Ascomycota</taxon>
        <taxon>Pezizomycotina</taxon>
        <taxon>Dothideomycetes</taxon>
        <taxon>Pleosporomycetidae</taxon>
        <taxon>Pleosporales</taxon>
        <taxon>Massarineae</taxon>
        <taxon>Didymosphaeriaceae</taxon>
        <taxon>Karstenula</taxon>
    </lineage>
</organism>
<keyword evidence="2" id="KW-1185">Reference proteome</keyword>
<evidence type="ECO:0000313" key="2">
    <source>
        <dbReference type="Proteomes" id="UP000799764"/>
    </source>
</evidence>
<gene>
    <name evidence="1" type="ORF">P171DRAFT_441442</name>
</gene>